<feature type="domain" description="AMP-binding enzyme C-terminal" evidence="4">
    <location>
        <begin position="436"/>
        <end position="511"/>
    </location>
</feature>
<evidence type="ECO:0000259" key="3">
    <source>
        <dbReference type="Pfam" id="PF00501"/>
    </source>
</evidence>
<organism evidence="5 6">
    <name type="scientific">Mycobacterium hippophais</name>
    <dbReference type="NCBI Taxonomy" id="3016340"/>
    <lineage>
        <taxon>Bacteria</taxon>
        <taxon>Bacillati</taxon>
        <taxon>Actinomycetota</taxon>
        <taxon>Actinomycetes</taxon>
        <taxon>Mycobacteriales</taxon>
        <taxon>Mycobacteriaceae</taxon>
        <taxon>Mycobacterium</taxon>
    </lineage>
</organism>
<dbReference type="SUPFAM" id="SSF56801">
    <property type="entry name" value="Acetyl-CoA synthetase-like"/>
    <property type="match status" value="1"/>
</dbReference>
<accession>A0ABT4PLA5</accession>
<gene>
    <name evidence="5" type="ORF">O6P37_00555</name>
</gene>
<sequence length="526" mass="55239">MTKQSAEAIVAAGGAPLLEISVGDQLRRQASAHAERPALTWARDGDPGLIVTLTYHRLLLAAEATAARILQMASHGDRVAVWTANSPQAVIVEYASALAGTVLAPFNPAWTDEETEHALSLVAPRILFVASDVRGTDLRGRARNLADAHACAVIDMADVPTEPSGPAEFDAPEVAAADAFLIQFTSGTTGRAKGATLSHRAALNAGHIRACTVGADASDVWLNPIPLCHVGGSVVILLAAMATGGNYVVMPRFDPVGQYAMMRATGATRTGGVPTMFHALLNTPGGEELLGRVRSIGLGGTNVPPSLVARLQELGATVSAAFAQSECPMITQSDPAGDAAHVCTTAGVVVPHTELRILDRYGTVLGSGEVGEVCVRSPLVMDGYWQMPEATAEVIDAEGLLHTGDLGSLDAAGVLRIHGRVREVIIRGGENVYPSEVENVLHKHPGVDAVAVLGVPDQRWGQEVAAVVKTATTPPPSVTDLIEHARRSVSHFKVPRHWRFVDDMPLTSSGKIRKNDLSALFAGHDS</sequence>
<protein>
    <submittedName>
        <fullName evidence="5">Class I adenylate-forming enzyme family protein</fullName>
    </submittedName>
</protein>
<dbReference type="InterPro" id="IPR025110">
    <property type="entry name" value="AMP-bd_C"/>
</dbReference>
<dbReference type="InterPro" id="IPR020845">
    <property type="entry name" value="AMP-binding_CS"/>
</dbReference>
<feature type="domain" description="AMP-dependent synthetase/ligase" evidence="3">
    <location>
        <begin position="26"/>
        <end position="385"/>
    </location>
</feature>
<dbReference type="Pfam" id="PF00501">
    <property type="entry name" value="AMP-binding"/>
    <property type="match status" value="1"/>
</dbReference>
<proteinExistence type="inferred from homology"/>
<dbReference type="EMBL" id="JAPZPY010000001">
    <property type="protein sequence ID" value="MCZ8377342.1"/>
    <property type="molecule type" value="Genomic_DNA"/>
</dbReference>
<reference evidence="5" key="1">
    <citation type="submission" date="2022-12" db="EMBL/GenBank/DDBJ databases">
        <authorList>
            <person name="Deng Y."/>
            <person name="Zhang Y.-Q."/>
        </authorList>
    </citation>
    <scope>NUCLEOTIDE SEQUENCE</scope>
    <source>
        <strain evidence="5">CPCC 205372</strain>
    </source>
</reference>
<dbReference type="PROSITE" id="PS00455">
    <property type="entry name" value="AMP_BINDING"/>
    <property type="match status" value="1"/>
</dbReference>
<dbReference type="Gene3D" id="3.30.300.30">
    <property type="match status" value="1"/>
</dbReference>
<evidence type="ECO:0000256" key="2">
    <source>
        <dbReference type="ARBA" id="ARBA00022598"/>
    </source>
</evidence>
<dbReference type="CDD" id="cd04433">
    <property type="entry name" value="AFD_class_I"/>
    <property type="match status" value="1"/>
</dbReference>
<dbReference type="InterPro" id="IPR042099">
    <property type="entry name" value="ANL_N_sf"/>
</dbReference>
<evidence type="ECO:0000259" key="4">
    <source>
        <dbReference type="Pfam" id="PF13193"/>
    </source>
</evidence>
<keyword evidence="2" id="KW-0436">Ligase</keyword>
<dbReference type="InterPro" id="IPR045851">
    <property type="entry name" value="AMP-bd_C_sf"/>
</dbReference>
<evidence type="ECO:0000313" key="6">
    <source>
        <dbReference type="Proteomes" id="UP001142153"/>
    </source>
</evidence>
<dbReference type="PANTHER" id="PTHR43201:SF5">
    <property type="entry name" value="MEDIUM-CHAIN ACYL-COA LIGASE ACSF2, MITOCHONDRIAL"/>
    <property type="match status" value="1"/>
</dbReference>
<comment type="caution">
    <text evidence="5">The sequence shown here is derived from an EMBL/GenBank/DDBJ whole genome shotgun (WGS) entry which is preliminary data.</text>
</comment>
<comment type="similarity">
    <text evidence="1">Belongs to the ATP-dependent AMP-binding enzyme family.</text>
</comment>
<dbReference type="RefSeq" id="WP_269892254.1">
    <property type="nucleotide sequence ID" value="NZ_JAPZPY010000001.1"/>
</dbReference>
<dbReference type="InterPro" id="IPR000873">
    <property type="entry name" value="AMP-dep_synth/lig_dom"/>
</dbReference>
<name>A0ABT4PLA5_9MYCO</name>
<evidence type="ECO:0000313" key="5">
    <source>
        <dbReference type="EMBL" id="MCZ8377342.1"/>
    </source>
</evidence>
<dbReference type="Gene3D" id="3.40.50.12780">
    <property type="entry name" value="N-terminal domain of ligase-like"/>
    <property type="match status" value="1"/>
</dbReference>
<keyword evidence="6" id="KW-1185">Reference proteome</keyword>
<evidence type="ECO:0000256" key="1">
    <source>
        <dbReference type="ARBA" id="ARBA00006432"/>
    </source>
</evidence>
<dbReference type="PANTHER" id="PTHR43201">
    <property type="entry name" value="ACYL-COA SYNTHETASE"/>
    <property type="match status" value="1"/>
</dbReference>
<dbReference type="Pfam" id="PF13193">
    <property type="entry name" value="AMP-binding_C"/>
    <property type="match status" value="1"/>
</dbReference>
<dbReference type="Proteomes" id="UP001142153">
    <property type="component" value="Unassembled WGS sequence"/>
</dbReference>